<reference evidence="2" key="2">
    <citation type="submission" date="2022-09" db="EMBL/GenBank/DDBJ databases">
        <authorList>
            <person name="Sun Q."/>
            <person name="Ohkuma M."/>
        </authorList>
    </citation>
    <scope>NUCLEOTIDE SEQUENCE</scope>
    <source>
        <strain evidence="2">JCM 3093</strain>
    </source>
</reference>
<keyword evidence="1" id="KW-0732">Signal</keyword>
<reference evidence="2" key="1">
    <citation type="journal article" date="2014" name="Int. J. Syst. Evol. Microbiol.">
        <title>Complete genome sequence of Corynebacterium casei LMG S-19264T (=DSM 44701T), isolated from a smear-ripened cheese.</title>
        <authorList>
            <consortium name="US DOE Joint Genome Institute (JGI-PGF)"/>
            <person name="Walter F."/>
            <person name="Albersmeier A."/>
            <person name="Kalinowski J."/>
            <person name="Ruckert C."/>
        </authorList>
    </citation>
    <scope>NUCLEOTIDE SEQUENCE</scope>
    <source>
        <strain evidence="2">JCM 3093</strain>
    </source>
</reference>
<name>A0AA37BM30_9ACTN</name>
<proteinExistence type="predicted"/>
<protein>
    <submittedName>
        <fullName evidence="2">Uncharacterized protein</fullName>
    </submittedName>
</protein>
<organism evidence="2 3">
    <name type="scientific">Planomonospora parontospora</name>
    <dbReference type="NCBI Taxonomy" id="58119"/>
    <lineage>
        <taxon>Bacteria</taxon>
        <taxon>Bacillati</taxon>
        <taxon>Actinomycetota</taxon>
        <taxon>Actinomycetes</taxon>
        <taxon>Streptosporangiales</taxon>
        <taxon>Streptosporangiaceae</taxon>
        <taxon>Planomonospora</taxon>
    </lineage>
</organism>
<evidence type="ECO:0000313" key="3">
    <source>
        <dbReference type="Proteomes" id="UP000627984"/>
    </source>
</evidence>
<dbReference type="EMBL" id="BMQD01000023">
    <property type="protein sequence ID" value="GGK90833.1"/>
    <property type="molecule type" value="Genomic_DNA"/>
</dbReference>
<feature type="signal peptide" evidence="1">
    <location>
        <begin position="1"/>
        <end position="28"/>
    </location>
</feature>
<evidence type="ECO:0000313" key="2">
    <source>
        <dbReference type="EMBL" id="GGK90833.1"/>
    </source>
</evidence>
<evidence type="ECO:0000256" key="1">
    <source>
        <dbReference type="SAM" id="SignalP"/>
    </source>
</evidence>
<accession>A0AA37BM30</accession>
<dbReference type="AlphaFoldDB" id="A0AA37BM30"/>
<comment type="caution">
    <text evidence="2">The sequence shown here is derived from an EMBL/GenBank/DDBJ whole genome shotgun (WGS) entry which is preliminary data.</text>
</comment>
<dbReference type="Proteomes" id="UP000627984">
    <property type="component" value="Unassembled WGS sequence"/>
</dbReference>
<dbReference type="RefSeq" id="WP_191897583.1">
    <property type="nucleotide sequence ID" value="NZ_BMQD01000023.1"/>
</dbReference>
<gene>
    <name evidence="2" type="ORF">GCM10010126_57850</name>
</gene>
<feature type="chain" id="PRO_5041337670" evidence="1">
    <location>
        <begin position="29"/>
        <end position="214"/>
    </location>
</feature>
<sequence length="214" mass="22959">MKRIIRALPLGAIIAAGSIMISAIPAHAGSRVTNSYSVTTGVVTKSSSLYLSARVANKTKYNTKIGIKQKVCKISCITVSKSVNLAPMGRTAWLVKLGSKGWRAVGNPTVYFTALKPPYTITMKPVFELGYSNGSGDCYGSVNAKGTIRNNTTTTKSYSIEGIVTVGAQMTRSYDFVWDVRPGRTVTVELYGLSDSWCSLPARSSVKIVEVEAS</sequence>